<feature type="region of interest" description="Disordered" evidence="1">
    <location>
        <begin position="48"/>
        <end position="114"/>
    </location>
</feature>
<organism evidence="2 3">
    <name type="scientific">Rhodotorula paludigena</name>
    <dbReference type="NCBI Taxonomy" id="86838"/>
    <lineage>
        <taxon>Eukaryota</taxon>
        <taxon>Fungi</taxon>
        <taxon>Dikarya</taxon>
        <taxon>Basidiomycota</taxon>
        <taxon>Pucciniomycotina</taxon>
        <taxon>Microbotryomycetes</taxon>
        <taxon>Sporidiobolales</taxon>
        <taxon>Sporidiobolaceae</taxon>
        <taxon>Rhodotorula</taxon>
    </lineage>
</organism>
<feature type="compositionally biased region" description="Basic and acidic residues" evidence="1">
    <location>
        <begin position="402"/>
        <end position="427"/>
    </location>
</feature>
<keyword evidence="3" id="KW-1185">Reference proteome</keyword>
<feature type="compositionally biased region" description="Low complexity" evidence="1">
    <location>
        <begin position="428"/>
        <end position="440"/>
    </location>
</feature>
<dbReference type="Proteomes" id="UP001342314">
    <property type="component" value="Unassembled WGS sequence"/>
</dbReference>
<feature type="compositionally biased region" description="Acidic residues" evidence="1">
    <location>
        <begin position="288"/>
        <end position="303"/>
    </location>
</feature>
<reference evidence="2 3" key="1">
    <citation type="submission" date="2021-12" db="EMBL/GenBank/DDBJ databases">
        <title>High titer production of polyol ester of fatty acids by Rhodotorula paludigena BS15 towards product separation-free biomass refinery.</title>
        <authorList>
            <person name="Mano J."/>
            <person name="Ono H."/>
            <person name="Tanaka T."/>
            <person name="Naito K."/>
            <person name="Sushida H."/>
            <person name="Ike M."/>
            <person name="Tokuyasu K."/>
            <person name="Kitaoka M."/>
        </authorList>
    </citation>
    <scope>NUCLEOTIDE SEQUENCE [LARGE SCALE GENOMIC DNA]</scope>
    <source>
        <strain evidence="2 3">BS15</strain>
    </source>
</reference>
<dbReference type="EMBL" id="BQKY01000017">
    <property type="protein sequence ID" value="GJN94411.1"/>
    <property type="molecule type" value="Genomic_DNA"/>
</dbReference>
<evidence type="ECO:0000256" key="1">
    <source>
        <dbReference type="SAM" id="MobiDB-lite"/>
    </source>
</evidence>
<dbReference type="PANTHER" id="PTHR13132:SF29">
    <property type="entry name" value="ALPHA-(1,6)-FUCOSYLTRANSFERASE"/>
    <property type="match status" value="1"/>
</dbReference>
<accession>A0AAV5GP92</accession>
<evidence type="ECO:0000313" key="2">
    <source>
        <dbReference type="EMBL" id="GJN94411.1"/>
    </source>
</evidence>
<feature type="region of interest" description="Disordered" evidence="1">
    <location>
        <begin position="316"/>
        <end position="445"/>
    </location>
</feature>
<feature type="region of interest" description="Disordered" evidence="1">
    <location>
        <begin position="259"/>
        <end position="304"/>
    </location>
</feature>
<evidence type="ECO:0008006" key="4">
    <source>
        <dbReference type="Google" id="ProtNLM"/>
    </source>
</evidence>
<dbReference type="Gene3D" id="3.40.50.11350">
    <property type="match status" value="1"/>
</dbReference>
<comment type="caution">
    <text evidence="2">The sequence shown here is derived from an EMBL/GenBank/DDBJ whole genome shotgun (WGS) entry which is preliminary data.</text>
</comment>
<dbReference type="AlphaFoldDB" id="A0AAV5GP92"/>
<dbReference type="PANTHER" id="PTHR13132">
    <property type="entry name" value="ALPHA- 1,6 -FUCOSYLTRANSFERASE"/>
    <property type="match status" value="1"/>
</dbReference>
<feature type="compositionally biased region" description="Basic and acidic residues" evidence="1">
    <location>
        <begin position="350"/>
        <end position="361"/>
    </location>
</feature>
<dbReference type="GO" id="GO:0046921">
    <property type="term" value="F:alpha-(1-&gt;6)-fucosyltransferase activity"/>
    <property type="evidence" value="ECO:0007669"/>
    <property type="project" value="TreeGrafter"/>
</dbReference>
<gene>
    <name evidence="2" type="ORF">Rhopal_007491-T1</name>
</gene>
<proteinExistence type="predicted"/>
<feature type="compositionally biased region" description="Polar residues" evidence="1">
    <location>
        <begin position="69"/>
        <end position="91"/>
    </location>
</feature>
<protein>
    <recommendedName>
        <fullName evidence="4">Proteophosphoglycan ppg4</fullName>
    </recommendedName>
</protein>
<name>A0AAV5GP92_9BASI</name>
<sequence length="1030" mass="113730">MSAPWVTVDGASAAATRPFANVDIANAMQGSRVNGAARAGLGIFPQAGTSSSASSYASERENRPPARIRTNSLSTVIPTSLSGASSPTKSPQHLRPDPLPLPKRDDYFHAPAATAPPSLTQSLLLRVVPHRYLPNSVLDAQPLQYPRSPSLMRPHPATRHGPGAGTRWLTLSPRRAIILSLVCAFALAMFATRSHDERLERWNEWRTERLDALKQMGSIEALKAAAMSRFSSSAEDANIAAPIDYGAVLEDMRDGEALKHGEAGSRHAAAAAHAAAAQEQKPAPAAELSEDAEPEEQAVEDEPAPQVVRPHFAQAVAHKQEPEPEQREEDPLGVDEPKPAQPKLYPVEQVQKEPATEEKEAPLPFVADPADAKDESAPDAPDAPERPEDEQAGLDAVVQQAAKDDEREAKELAEKLEAEKLEREQEKAAAQPEQPAAPAAKEVKVKKPKVMEKVVATSPEAEAKAQAAVEKAVAQAKKKVANAKQKDASRYKHLLPLGVTPRRYLYGANFVLAADDHTEVDDPELTNLKVKVPSKKKLAKMHADGKKRFFEEEPEWRAYQWPAPPADPSLQRLLDKLKPEERMLRDWIQHLHMLPTGHGVGLGQESGPSSDLASLGEPPVFDRGNREKWSDLIVQAQEGHAGKCRGGKWLEDYQKMHAEMLDGTREPKFISYHCETGINCGGLGDRLLGMTSTFFFGLLTQRAFLAEWQSPVPIDVVFDSPHIDWSHSTYTADQHPVLGQKQLASKAAELDIIHFDRLSVDATFGTVSWNPKRGRKPTPGFEMRDLAYQSPWIKFYTNRGMIYRSFKYKHLQKSLNRLGLEPNTAFACISEYLFKPKLPALDLITQYTSVLALPTVFSVGIHIRTGDQSMRDAEYDKVNTVKRHVSFFRCARELGETYARKDQRVVFYLVTDSAHLKHDAQRVLGSKLVTTDMVPQHVHQKSGHVDGVMNAVVEDWILAKADMLVATQDSGFGKLASFMMAKPNSTVTIFPKYNPDVMGLMTKKSHTKVDCTSPTVFTSYEELSSEWSLG</sequence>
<evidence type="ECO:0000313" key="3">
    <source>
        <dbReference type="Proteomes" id="UP001342314"/>
    </source>
</evidence>
<feature type="compositionally biased region" description="Low complexity" evidence="1">
    <location>
        <begin position="267"/>
        <end position="287"/>
    </location>
</feature>
<dbReference type="GO" id="GO:0006487">
    <property type="term" value="P:protein N-linked glycosylation"/>
    <property type="evidence" value="ECO:0007669"/>
    <property type="project" value="TreeGrafter"/>
</dbReference>